<organism evidence="3 4">
    <name type="scientific">Cuscuta epithymum</name>
    <dbReference type="NCBI Taxonomy" id="186058"/>
    <lineage>
        <taxon>Eukaryota</taxon>
        <taxon>Viridiplantae</taxon>
        <taxon>Streptophyta</taxon>
        <taxon>Embryophyta</taxon>
        <taxon>Tracheophyta</taxon>
        <taxon>Spermatophyta</taxon>
        <taxon>Magnoliopsida</taxon>
        <taxon>eudicotyledons</taxon>
        <taxon>Gunneridae</taxon>
        <taxon>Pentapetalae</taxon>
        <taxon>asterids</taxon>
        <taxon>lamiids</taxon>
        <taxon>Solanales</taxon>
        <taxon>Convolvulaceae</taxon>
        <taxon>Cuscuteae</taxon>
        <taxon>Cuscuta</taxon>
        <taxon>Cuscuta subgen. Cuscuta</taxon>
    </lineage>
</organism>
<protein>
    <recommendedName>
        <fullName evidence="2">Aminotransferase-like plant mobile domain-containing protein</fullName>
    </recommendedName>
</protein>
<feature type="region of interest" description="Disordered" evidence="1">
    <location>
        <begin position="171"/>
        <end position="239"/>
    </location>
</feature>
<dbReference type="InterPro" id="IPR019557">
    <property type="entry name" value="AminoTfrase-like_pln_mobile"/>
</dbReference>
<dbReference type="AlphaFoldDB" id="A0AAV0DAB7"/>
<dbReference type="Proteomes" id="UP001152523">
    <property type="component" value="Unassembled WGS sequence"/>
</dbReference>
<proteinExistence type="predicted"/>
<dbReference type="InterPro" id="IPR044824">
    <property type="entry name" value="MAIN-like"/>
</dbReference>
<dbReference type="GO" id="GO:0010073">
    <property type="term" value="P:meristem maintenance"/>
    <property type="evidence" value="ECO:0007669"/>
    <property type="project" value="InterPro"/>
</dbReference>
<sequence>MLPPLILNDAPLWSARVMLIFCNMAEMHYPDRFLRQFGIRQDILNAPLPGTDHHGSRSNIVIGALAMWADIQHNIYVLDYDRYMSLEATKRYRNWYKKHGMTRVQNPSHNVPTTGYTPTAHDWGIVKPSVHGVYQLLADRASYEDCQKRLRQMALDVGDEDMLHRGIFHYEDEDAGGSDEEDDSHEREDGGEDSQAPPQFSTQGVTFDQPPPQFSTHQGGSFDQPPPCYDSYQWSTCTT</sequence>
<keyword evidence="4" id="KW-1185">Reference proteome</keyword>
<dbReference type="PANTHER" id="PTHR46033">
    <property type="entry name" value="PROTEIN MAIN-LIKE 2"/>
    <property type="match status" value="1"/>
</dbReference>
<dbReference type="PANTHER" id="PTHR46033:SF1">
    <property type="entry name" value="PROTEIN MAIN-LIKE 2"/>
    <property type="match status" value="1"/>
</dbReference>
<comment type="caution">
    <text evidence="3">The sequence shown here is derived from an EMBL/GenBank/DDBJ whole genome shotgun (WGS) entry which is preliminary data.</text>
</comment>
<evidence type="ECO:0000259" key="2">
    <source>
        <dbReference type="Pfam" id="PF10536"/>
    </source>
</evidence>
<feature type="compositionally biased region" description="Acidic residues" evidence="1">
    <location>
        <begin position="171"/>
        <end position="183"/>
    </location>
</feature>
<dbReference type="EMBL" id="CAMAPF010000078">
    <property type="protein sequence ID" value="CAH9093828.1"/>
    <property type="molecule type" value="Genomic_DNA"/>
</dbReference>
<accession>A0AAV0DAB7</accession>
<dbReference type="Pfam" id="PF10536">
    <property type="entry name" value="PMD"/>
    <property type="match status" value="1"/>
</dbReference>
<evidence type="ECO:0000256" key="1">
    <source>
        <dbReference type="SAM" id="MobiDB-lite"/>
    </source>
</evidence>
<gene>
    <name evidence="3" type="ORF">CEPIT_LOCUS12683</name>
</gene>
<evidence type="ECO:0000313" key="4">
    <source>
        <dbReference type="Proteomes" id="UP001152523"/>
    </source>
</evidence>
<reference evidence="3" key="1">
    <citation type="submission" date="2022-07" db="EMBL/GenBank/DDBJ databases">
        <authorList>
            <person name="Macas J."/>
            <person name="Novak P."/>
            <person name="Neumann P."/>
        </authorList>
    </citation>
    <scope>NUCLEOTIDE SEQUENCE</scope>
</reference>
<name>A0AAV0DAB7_9ASTE</name>
<feature type="domain" description="Aminotransferase-like plant mobile" evidence="2">
    <location>
        <begin position="12"/>
        <end position="97"/>
    </location>
</feature>
<evidence type="ECO:0000313" key="3">
    <source>
        <dbReference type="EMBL" id="CAH9093828.1"/>
    </source>
</evidence>
<feature type="compositionally biased region" description="Polar residues" evidence="1">
    <location>
        <begin position="196"/>
        <end position="206"/>
    </location>
</feature>